<gene>
    <name evidence="1" type="ORF">QO005_000882</name>
</gene>
<dbReference type="RefSeq" id="WP_307156764.1">
    <property type="nucleotide sequence ID" value="NZ_JAUSWH010000002.1"/>
</dbReference>
<sequence>MPRKKSRLERLLSFNQHRKRWGAGRHAQPVTDTEILKTKIIDGDQPVQTRGSEKSLDLHLVNLRREFSGQPELVFHHARLIVLIRREFQLPDTFLQFRTLWEAEGEFLCEHLNLRWLISAADTFADHDPDPANRAIAILISTLVNTVKIYETERVLADPAPAPLSSDKVALVQRELVPLFSGLSCFTIGTDDTWRNTRWRLDPLMARGPVGMILKTVFDRLQDEDTAFHRLKELHQRERTGWWSQ</sequence>
<evidence type="ECO:0000313" key="1">
    <source>
        <dbReference type="EMBL" id="MDQ0454555.1"/>
    </source>
</evidence>
<organism evidence="1 2">
    <name type="scientific">Rhizobium paknamense</name>
    <dbReference type="NCBI Taxonomy" id="1206817"/>
    <lineage>
        <taxon>Bacteria</taxon>
        <taxon>Pseudomonadati</taxon>
        <taxon>Pseudomonadota</taxon>
        <taxon>Alphaproteobacteria</taxon>
        <taxon>Hyphomicrobiales</taxon>
        <taxon>Rhizobiaceae</taxon>
        <taxon>Rhizobium/Agrobacterium group</taxon>
        <taxon>Rhizobium</taxon>
    </lineage>
</organism>
<dbReference type="Proteomes" id="UP001235269">
    <property type="component" value="Unassembled WGS sequence"/>
</dbReference>
<proteinExistence type="predicted"/>
<name>A0ABU0I8J0_9HYPH</name>
<accession>A0ABU0I8J0</accession>
<comment type="caution">
    <text evidence="1">The sequence shown here is derived from an EMBL/GenBank/DDBJ whole genome shotgun (WGS) entry which is preliminary data.</text>
</comment>
<protein>
    <submittedName>
        <fullName evidence="1">Uncharacterized protein</fullName>
    </submittedName>
</protein>
<dbReference type="EMBL" id="JAUSWH010000002">
    <property type="protein sequence ID" value="MDQ0454555.1"/>
    <property type="molecule type" value="Genomic_DNA"/>
</dbReference>
<evidence type="ECO:0000313" key="2">
    <source>
        <dbReference type="Proteomes" id="UP001235269"/>
    </source>
</evidence>
<reference evidence="1 2" key="1">
    <citation type="submission" date="2023-07" db="EMBL/GenBank/DDBJ databases">
        <title>Genomic Encyclopedia of Type Strains, Phase IV (KMG-IV): sequencing the most valuable type-strain genomes for metagenomic binning, comparative biology and taxonomic classification.</title>
        <authorList>
            <person name="Goeker M."/>
        </authorList>
    </citation>
    <scope>NUCLEOTIDE SEQUENCE [LARGE SCALE GENOMIC DNA]</scope>
    <source>
        <strain evidence="1 2">DSM 100301</strain>
    </source>
</reference>
<keyword evidence="2" id="KW-1185">Reference proteome</keyword>